<keyword evidence="2" id="KW-1185">Reference proteome</keyword>
<evidence type="ECO:0000313" key="2">
    <source>
        <dbReference type="Proteomes" id="UP000798488"/>
    </source>
</evidence>
<reference evidence="1" key="1">
    <citation type="submission" date="2016-02" db="EMBL/GenBank/DDBJ databases">
        <title>Draft Genome Sequence of Sporotomaculum syntrophicum Strain FB, a Syntrophic Benzoate Degrader.</title>
        <authorList>
            <person name="Nobu M.K."/>
            <person name="Narihiro T."/>
            <person name="Qiu Y.-L."/>
            <person name="Ohashi A."/>
            <person name="Liu W.-T."/>
            <person name="Yuji S."/>
        </authorList>
    </citation>
    <scope>NUCLEOTIDE SEQUENCE</scope>
    <source>
        <strain evidence="1">FB</strain>
    </source>
</reference>
<name>A0A9D2WPR5_9FIRM</name>
<dbReference type="Proteomes" id="UP000798488">
    <property type="component" value="Unassembled WGS sequence"/>
</dbReference>
<dbReference type="AlphaFoldDB" id="A0A9D2WPR5"/>
<dbReference type="EMBL" id="LSRS01000004">
    <property type="protein sequence ID" value="KAF1084875.1"/>
    <property type="molecule type" value="Genomic_DNA"/>
</dbReference>
<organism evidence="1 2">
    <name type="scientific">Sporotomaculum syntrophicum</name>
    <dbReference type="NCBI Taxonomy" id="182264"/>
    <lineage>
        <taxon>Bacteria</taxon>
        <taxon>Bacillati</taxon>
        <taxon>Bacillota</taxon>
        <taxon>Clostridia</taxon>
        <taxon>Eubacteriales</taxon>
        <taxon>Desulfallaceae</taxon>
        <taxon>Sporotomaculum</taxon>
    </lineage>
</organism>
<protein>
    <submittedName>
        <fullName evidence="1">Uncharacterized protein</fullName>
    </submittedName>
</protein>
<accession>A0A9D2WPR5</accession>
<sequence length="45" mass="4934">MANIDTAGMEVASLNEEQLNCLITAEKEINQAPGKQEIYLLAVQK</sequence>
<comment type="caution">
    <text evidence="1">The sequence shown here is derived from an EMBL/GenBank/DDBJ whole genome shotgun (WGS) entry which is preliminary data.</text>
</comment>
<evidence type="ECO:0000313" key="1">
    <source>
        <dbReference type="EMBL" id="KAF1084875.1"/>
    </source>
</evidence>
<dbReference type="RefSeq" id="WP_202623804.1">
    <property type="nucleotide sequence ID" value="NZ_LSRS01000004.1"/>
</dbReference>
<gene>
    <name evidence="1" type="ORF">SPSYN_02045</name>
</gene>
<proteinExistence type="predicted"/>